<keyword evidence="2" id="KW-1185">Reference proteome</keyword>
<dbReference type="AlphaFoldDB" id="A0AAU9JHM8"/>
<accession>A0AAU9JHM8</accession>
<name>A0AAU9JHM8_9CILI</name>
<evidence type="ECO:0000313" key="1">
    <source>
        <dbReference type="EMBL" id="CAG9326364.1"/>
    </source>
</evidence>
<organism evidence="1 2">
    <name type="scientific">Blepharisma stoltei</name>
    <dbReference type="NCBI Taxonomy" id="1481888"/>
    <lineage>
        <taxon>Eukaryota</taxon>
        <taxon>Sar</taxon>
        <taxon>Alveolata</taxon>
        <taxon>Ciliophora</taxon>
        <taxon>Postciliodesmatophora</taxon>
        <taxon>Heterotrichea</taxon>
        <taxon>Heterotrichida</taxon>
        <taxon>Blepharismidae</taxon>
        <taxon>Blepharisma</taxon>
    </lineage>
</organism>
<reference evidence="1" key="1">
    <citation type="submission" date="2021-09" db="EMBL/GenBank/DDBJ databases">
        <authorList>
            <consortium name="AG Swart"/>
            <person name="Singh M."/>
            <person name="Singh A."/>
            <person name="Seah K."/>
            <person name="Emmerich C."/>
        </authorList>
    </citation>
    <scope>NUCLEOTIDE SEQUENCE</scope>
    <source>
        <strain evidence="1">ATCC30299</strain>
    </source>
</reference>
<proteinExistence type="predicted"/>
<evidence type="ECO:0000313" key="2">
    <source>
        <dbReference type="Proteomes" id="UP001162131"/>
    </source>
</evidence>
<comment type="caution">
    <text evidence="1">The sequence shown here is derived from an EMBL/GenBank/DDBJ whole genome shotgun (WGS) entry which is preliminary data.</text>
</comment>
<protein>
    <submittedName>
        <fullName evidence="1">Uncharacterized protein</fullName>
    </submittedName>
</protein>
<dbReference type="EMBL" id="CAJZBQ010000040">
    <property type="protein sequence ID" value="CAG9326364.1"/>
    <property type="molecule type" value="Genomic_DNA"/>
</dbReference>
<gene>
    <name evidence="1" type="ORF">BSTOLATCC_MIC40792</name>
</gene>
<sequence>MSPCGSSSWFDLNVNVKHLLPRFGGIWPYIKAFNSVSEPVWLKGRASIPVGKEQLIIACFVSSGNKKLSFGYSYKISGLMALPLPIFSPETPMIRKEI</sequence>
<dbReference type="Proteomes" id="UP001162131">
    <property type="component" value="Unassembled WGS sequence"/>
</dbReference>